<evidence type="ECO:0000313" key="4">
    <source>
        <dbReference type="EMBL" id="CBK40233.1"/>
    </source>
</evidence>
<sequence>MLTIKPTSRFLKDLKLAKKRGQDIDELEDIIDLLQFQKVLPVRNRDHALSGNWKHHRECHIAPDWLLIYRTDDEFLYLERTGSHADLFE</sequence>
<dbReference type="AlphaFoldDB" id="D8PAH4"/>
<dbReference type="NCBIfam" id="TIGR02385">
    <property type="entry name" value="RelE_StbE"/>
    <property type="match status" value="1"/>
</dbReference>
<evidence type="ECO:0000256" key="1">
    <source>
        <dbReference type="ARBA" id="ARBA00022649"/>
    </source>
</evidence>
<name>D8PAH4_9BACT</name>
<dbReference type="HOGENOM" id="CLU_161929_4_0_0"/>
<protein>
    <submittedName>
        <fullName evidence="4">RelE toxin</fullName>
    </submittedName>
</protein>
<reference evidence="4 5" key="1">
    <citation type="journal article" date="2010" name="Proc. Natl. Acad. Sci. U.S.A.">
        <title>A Nitrospira metagenome illuminates the physiology and evolution of globally important nitrite-oxidizing bacteria.</title>
        <authorList>
            <person name="Lucker S."/>
            <person name="Wagner M."/>
            <person name="Maixner F."/>
            <person name="Pelletier E."/>
            <person name="Koch H."/>
            <person name="Vacherie B."/>
            <person name="Rattei T."/>
            <person name="Sinninghe Damste J."/>
            <person name="Spieck E."/>
            <person name="Le Paslier D."/>
            <person name="Daims H."/>
        </authorList>
    </citation>
    <scope>NUCLEOTIDE SEQUENCE [LARGE SCALE GENOMIC DNA]</scope>
</reference>
<dbReference type="InterPro" id="IPR035093">
    <property type="entry name" value="RelE/ParE_toxin_dom_sf"/>
</dbReference>
<accession>D8PAH4</accession>
<dbReference type="FunFam" id="3.30.2310.20:FF:000003">
    <property type="entry name" value="Type II toxin-antitoxin system YafQ family toxin"/>
    <property type="match status" value="1"/>
</dbReference>
<dbReference type="Proteomes" id="UP000001660">
    <property type="component" value="Chromosome"/>
</dbReference>
<dbReference type="GO" id="GO:0006402">
    <property type="term" value="P:mRNA catabolic process"/>
    <property type="evidence" value="ECO:0007669"/>
    <property type="project" value="TreeGrafter"/>
</dbReference>
<dbReference type="PANTHER" id="PTHR40588:SF1">
    <property type="entry name" value="MRNA INTERFERASE TOXIN YAFQ"/>
    <property type="match status" value="1"/>
</dbReference>
<keyword evidence="1" id="KW-1277">Toxin-antitoxin system</keyword>
<dbReference type="EMBL" id="FP929003">
    <property type="protein sequence ID" value="CBK40233.1"/>
    <property type="molecule type" value="Genomic_DNA"/>
</dbReference>
<dbReference type="Gene3D" id="3.30.2310.20">
    <property type="entry name" value="RelE-like"/>
    <property type="match status" value="1"/>
</dbReference>
<evidence type="ECO:0000256" key="2">
    <source>
        <dbReference type="ARBA" id="ARBA00061366"/>
    </source>
</evidence>
<dbReference type="OrthoDB" id="7030467at2"/>
<dbReference type="GO" id="GO:0006415">
    <property type="term" value="P:translational termination"/>
    <property type="evidence" value="ECO:0007669"/>
    <property type="project" value="TreeGrafter"/>
</dbReference>
<dbReference type="PANTHER" id="PTHR40588">
    <property type="entry name" value="MRNA INTERFERASE TOXIN YAFQ"/>
    <property type="match status" value="1"/>
</dbReference>
<dbReference type="eggNOG" id="COG3041">
    <property type="taxonomic scope" value="Bacteria"/>
</dbReference>
<evidence type="ECO:0000313" key="5">
    <source>
        <dbReference type="Proteomes" id="UP000001660"/>
    </source>
</evidence>
<organism evidence="4 5">
    <name type="scientific">Nitrospira defluvii</name>
    <dbReference type="NCBI Taxonomy" id="330214"/>
    <lineage>
        <taxon>Bacteria</taxon>
        <taxon>Pseudomonadati</taxon>
        <taxon>Nitrospirota</taxon>
        <taxon>Nitrospiria</taxon>
        <taxon>Nitrospirales</taxon>
        <taxon>Nitrospiraceae</taxon>
        <taxon>Nitrospira</taxon>
    </lineage>
</organism>
<proteinExistence type="inferred from homology"/>
<dbReference type="Pfam" id="PF15738">
    <property type="entry name" value="YafQ_toxin"/>
    <property type="match status" value="1"/>
</dbReference>
<dbReference type="InterPro" id="IPR007712">
    <property type="entry name" value="RelE/ParE_toxin"/>
</dbReference>
<dbReference type="STRING" id="330214.NIDE0458"/>
<dbReference type="SUPFAM" id="SSF143011">
    <property type="entry name" value="RelE-like"/>
    <property type="match status" value="1"/>
</dbReference>
<dbReference type="GO" id="GO:0004521">
    <property type="term" value="F:RNA endonuclease activity"/>
    <property type="evidence" value="ECO:0007669"/>
    <property type="project" value="TreeGrafter"/>
</dbReference>
<dbReference type="InterPro" id="IPR004386">
    <property type="entry name" value="Toxin_YafQ-like"/>
</dbReference>
<gene>
    <name evidence="4" type="primary">relE2</name>
    <name evidence="4" type="ORF">NIDE0458</name>
</gene>
<dbReference type="PIRSF" id="PIRSF006156">
    <property type="entry name" value="YafQ"/>
    <property type="match status" value="1"/>
</dbReference>
<keyword evidence="5" id="KW-1185">Reference proteome</keyword>
<dbReference type="KEGG" id="nde:NIDE0458"/>
<comment type="similarity">
    <text evidence="2">Belongs to the RelE toxin family. YafQ subfamily.</text>
</comment>
<evidence type="ECO:0000256" key="3">
    <source>
        <dbReference type="PIRSR" id="PIRSR006156-1"/>
    </source>
</evidence>
<feature type="active site" description="Proton donor" evidence="3">
    <location>
        <position position="84"/>
    </location>
</feature>